<name>A0A8S4AML5_9TELE</name>
<feature type="non-terminal residue" evidence="1">
    <location>
        <position position="1"/>
    </location>
</feature>
<dbReference type="PANTHER" id="PTHR33504">
    <property type="entry name" value="NADH DEHYDROGENASE (UBIQUINONE) 1 BETA SUBCOMPLEX, 4"/>
    <property type="match status" value="1"/>
</dbReference>
<keyword evidence="2" id="KW-1185">Reference proteome</keyword>
<evidence type="ECO:0000313" key="2">
    <source>
        <dbReference type="Proteomes" id="UP000677803"/>
    </source>
</evidence>
<reference evidence="1" key="1">
    <citation type="submission" date="2021-05" db="EMBL/GenBank/DDBJ databases">
        <authorList>
            <person name="Tigano A."/>
        </authorList>
    </citation>
    <scope>NUCLEOTIDE SEQUENCE</scope>
</reference>
<evidence type="ECO:0000313" key="1">
    <source>
        <dbReference type="EMBL" id="CAG5895761.1"/>
    </source>
</evidence>
<proteinExistence type="predicted"/>
<comment type="caution">
    <text evidence="1">The sequence shown here is derived from an EMBL/GenBank/DDBJ whole genome shotgun (WGS) entry which is preliminary data.</text>
</comment>
<sequence>MSSQEEDTQEPQLETLQQVAVRIIQRAWRRYVSREIFKYFKMVILHCDQQNPQTILKSVNPREAELLDAAAGVFIRFRLGGITFPPNIYYKIFTYRPVVDLCATSPKGYTQLGCKKAVDQKTSCGSATKQEDRSGRYQRMDYNSWRLFCCKLVTVDEPAEIGADKKKDFHYSRLQRKQDVGRWRKRRKIEWLKQMYNHGRLQARSEDKNMATLVENAAQEVMDTVDKNGDDEILDWELDELLAWTNTLNFEEYLQEWKHLACSHSSELSK</sequence>
<gene>
    <name evidence="1" type="ORF">MMEN_LOCUS6841</name>
</gene>
<dbReference type="EMBL" id="CAJRST010006668">
    <property type="protein sequence ID" value="CAG5895761.1"/>
    <property type="molecule type" value="Genomic_DNA"/>
</dbReference>
<dbReference type="AlphaFoldDB" id="A0A8S4AML5"/>
<protein>
    <submittedName>
        <fullName evidence="1">(Atlantic silverside) hypothetical protein</fullName>
    </submittedName>
</protein>
<dbReference type="OrthoDB" id="10253073at2759"/>
<dbReference type="Proteomes" id="UP000677803">
    <property type="component" value="Unassembled WGS sequence"/>
</dbReference>
<dbReference type="PANTHER" id="PTHR33504:SF2">
    <property type="entry name" value="PROTEIN MFI"/>
    <property type="match status" value="1"/>
</dbReference>
<accession>A0A8S4AML5</accession>
<organism evidence="1 2">
    <name type="scientific">Menidia menidia</name>
    <name type="common">Atlantic silverside</name>
    <dbReference type="NCBI Taxonomy" id="238744"/>
    <lineage>
        <taxon>Eukaryota</taxon>
        <taxon>Metazoa</taxon>
        <taxon>Chordata</taxon>
        <taxon>Craniata</taxon>
        <taxon>Vertebrata</taxon>
        <taxon>Euteleostomi</taxon>
        <taxon>Actinopterygii</taxon>
        <taxon>Neopterygii</taxon>
        <taxon>Teleostei</taxon>
        <taxon>Neoteleostei</taxon>
        <taxon>Acanthomorphata</taxon>
        <taxon>Ovalentaria</taxon>
        <taxon>Atherinomorphae</taxon>
        <taxon>Atheriniformes</taxon>
        <taxon>Atherinopsidae</taxon>
        <taxon>Menidiinae</taxon>
        <taxon>Menidia</taxon>
    </lineage>
</organism>